<evidence type="ECO:0000313" key="2">
    <source>
        <dbReference type="Proteomes" id="UP000032689"/>
    </source>
</evidence>
<dbReference type="OrthoDB" id="29380at10239"/>
<accession>A0A0D3MVL3</accession>
<dbReference type="RefSeq" id="YP_009214604.1">
    <property type="nucleotide sequence ID" value="NC_028962.1"/>
</dbReference>
<keyword evidence="2" id="KW-1185">Reference proteome</keyword>
<dbReference type="InterPro" id="IPR055759">
    <property type="entry name" value="DUF7335"/>
</dbReference>
<name>A0A0D3MVL3_9CAUD</name>
<dbReference type="EMBL" id="KP027447">
    <property type="protein sequence ID" value="AJA42324.1"/>
    <property type="molecule type" value="Genomic_DNA"/>
</dbReference>
<protein>
    <submittedName>
        <fullName evidence="1">Uncharacterized protein</fullName>
    </submittedName>
</protein>
<dbReference type="KEGG" id="vg:26641021"/>
<dbReference type="Pfam" id="PF24023">
    <property type="entry name" value="DUF7335"/>
    <property type="match status" value="1"/>
</dbReference>
<organism evidence="1 2">
    <name type="scientific">Staphylococcus phage vB_SepM_ phiIPLA-C1C</name>
    <dbReference type="NCBI Taxonomy" id="1572704"/>
    <lineage>
        <taxon>Viruses</taxon>
        <taxon>Duplodnaviria</taxon>
        <taxon>Heunggongvirae</taxon>
        <taxon>Uroviricota</taxon>
        <taxon>Caudoviricetes</taxon>
        <taxon>Herelleviridae</taxon>
        <taxon>Twortvirinae</taxon>
        <taxon>Sepunavirus</taxon>
        <taxon>Sepunavirus IPLAC1C</taxon>
    </lineage>
</organism>
<sequence length="102" mass="11711">MYKNNIELIANNIMETFGYDGYKSKNLYRNDLGGTGWHPELTVHVPSGLYSEDITFYKRNKLFGKTPYDYGIAREYKGLTFFIVQGGVIVIDNGEIVFDEII</sequence>
<proteinExistence type="predicted"/>
<dbReference type="Proteomes" id="UP000032689">
    <property type="component" value="Segment"/>
</dbReference>
<reference evidence="1 2" key="1">
    <citation type="journal article" date="2015" name="Appl. Environ. Microbiol.">
        <title>Two Phages, phiIPLA-RODI and phiIPLA-C1C, Lyse Mono- and Dual-Species Staphylococcal Biofilms.</title>
        <authorList>
            <person name="Gutierrez D."/>
            <person name="Vandenheuvel D."/>
            <person name="Martinez B."/>
            <person name="Rodriguez A."/>
            <person name="Lavigne R."/>
            <person name="Garcia P."/>
        </authorList>
    </citation>
    <scope>NUCLEOTIDE SEQUENCE [LARGE SCALE GENOMIC DNA]</scope>
</reference>
<dbReference type="GeneID" id="26641021"/>
<evidence type="ECO:0000313" key="1">
    <source>
        <dbReference type="EMBL" id="AJA42324.1"/>
    </source>
</evidence>